<comment type="caution">
    <text evidence="3">The sequence shown here is derived from an EMBL/GenBank/DDBJ whole genome shotgun (WGS) entry which is preliminary data.</text>
</comment>
<dbReference type="PANTHER" id="PTHR43022">
    <property type="entry name" value="PROTEIN SMF"/>
    <property type="match status" value="1"/>
</dbReference>
<dbReference type="GO" id="GO:0003677">
    <property type="term" value="F:DNA binding"/>
    <property type="evidence" value="ECO:0007669"/>
    <property type="project" value="UniProtKB-KW"/>
</dbReference>
<feature type="domain" description="Smf/DprA SLOG" evidence="2">
    <location>
        <begin position="84"/>
        <end position="296"/>
    </location>
</feature>
<dbReference type="AlphaFoldDB" id="A0A095TT15"/>
<dbReference type="eggNOG" id="COG0758">
    <property type="taxonomic scope" value="Bacteria"/>
</dbReference>
<sequence>MSLLDFESHNSFESAVSPFREMAAYEALWTEQGATFKTIADKFRNTSAATLPSELVPDSTIDKFKSKIIEILNKYNVEDFGVRVHGAGEYPEKLRDARHPIEVLYYQGWWDLVNTPSVAVVGSRKVSEEGARRTRKLVKCLVQDGFTIVSGLAEGVDTNAHRTALEMGGKTIAVIGTPLSHNYPKQNIDLQKTIRENYLLISQVPFQRYLNQDYRSNRIFFPERNITMSALTKATVIIEASDTSGTLTQARAALAQGRKLFILESCFQNKSISWPAKYEALGAIRVKDYNDVREHLK</sequence>
<dbReference type="RefSeq" id="WP_038016112.1">
    <property type="nucleotide sequence ID" value="NZ_JPKR02000005.1"/>
</dbReference>
<dbReference type="SUPFAM" id="SSF102405">
    <property type="entry name" value="MCP/YpsA-like"/>
    <property type="match status" value="1"/>
</dbReference>
<dbReference type="InterPro" id="IPR057666">
    <property type="entry name" value="DrpA_SLOG"/>
</dbReference>
<name>A0A095TT15_9GAMM</name>
<evidence type="ECO:0000256" key="1">
    <source>
        <dbReference type="ARBA" id="ARBA00006525"/>
    </source>
</evidence>
<dbReference type="Proteomes" id="UP000029577">
    <property type="component" value="Unassembled WGS sequence"/>
</dbReference>
<keyword evidence="3" id="KW-0238">DNA-binding</keyword>
<dbReference type="Gene3D" id="3.40.50.450">
    <property type="match status" value="1"/>
</dbReference>
<accession>A0A095TT15</accession>
<protein>
    <submittedName>
        <fullName evidence="3">DNA-binding protein</fullName>
    </submittedName>
</protein>
<comment type="similarity">
    <text evidence="1">Belongs to the DprA/Smf family.</text>
</comment>
<gene>
    <name evidence="3" type="ORF">HA49_01680</name>
</gene>
<dbReference type="GO" id="GO:0009294">
    <property type="term" value="P:DNA-mediated transformation"/>
    <property type="evidence" value="ECO:0007669"/>
    <property type="project" value="InterPro"/>
</dbReference>
<reference evidence="3" key="1">
    <citation type="submission" date="2014-12" db="EMBL/GenBank/DDBJ databases">
        <title>The draft genome of the Tatumella morbirosei type strain, LMG23360T isolated from pineapple rot.</title>
        <authorList>
            <person name="Smits T.H."/>
            <person name="Palmer M."/>
            <person name="Venter S.N."/>
            <person name="Duffy B."/>
            <person name="Steenkamp E.T."/>
            <person name="Chan W.Y."/>
            <person name="Coutinho T.A."/>
            <person name="Coetzee M.P."/>
            <person name="De Maayer P."/>
        </authorList>
    </citation>
    <scope>NUCLEOTIDE SEQUENCE [LARGE SCALE GENOMIC DNA]</scope>
    <source>
        <strain evidence="3">LMG 23360</strain>
    </source>
</reference>
<dbReference type="Pfam" id="PF02481">
    <property type="entry name" value="DNA_processg_A"/>
    <property type="match status" value="1"/>
</dbReference>
<dbReference type="InterPro" id="IPR003488">
    <property type="entry name" value="DprA"/>
</dbReference>
<evidence type="ECO:0000313" key="3">
    <source>
        <dbReference type="EMBL" id="KGD79704.1"/>
    </source>
</evidence>
<dbReference type="STRING" id="642227.HA49_01680"/>
<organism evidence="3 4">
    <name type="scientific">Tatumella morbirosei</name>
    <dbReference type="NCBI Taxonomy" id="642227"/>
    <lineage>
        <taxon>Bacteria</taxon>
        <taxon>Pseudomonadati</taxon>
        <taxon>Pseudomonadota</taxon>
        <taxon>Gammaproteobacteria</taxon>
        <taxon>Enterobacterales</taxon>
        <taxon>Erwiniaceae</taxon>
        <taxon>Tatumella</taxon>
    </lineage>
</organism>
<dbReference type="EMBL" id="JPKR02000005">
    <property type="protein sequence ID" value="KGD79704.1"/>
    <property type="molecule type" value="Genomic_DNA"/>
</dbReference>
<dbReference type="OrthoDB" id="9785707at2"/>
<dbReference type="PANTHER" id="PTHR43022:SF1">
    <property type="entry name" value="PROTEIN SMF"/>
    <property type="match status" value="1"/>
</dbReference>
<keyword evidence="4" id="KW-1185">Reference proteome</keyword>
<proteinExistence type="inferred from homology"/>
<evidence type="ECO:0000259" key="2">
    <source>
        <dbReference type="Pfam" id="PF02481"/>
    </source>
</evidence>
<evidence type="ECO:0000313" key="4">
    <source>
        <dbReference type="Proteomes" id="UP000029577"/>
    </source>
</evidence>